<sequence length="262" mass="27760">MPTTEAAPRDDEPARMNGEDDDGHRRRSGGGEARARVRARATLPLQCRGWRWRRRPAHRHGGRGCRRNSGEAEGETDADDGVPVKPRAGRGGGRRGDAEGGDGAAGPHLSGAAGAAGGTTVAATPLFCRRGHVSGDFPAKRRADRGRGGGCEAEGGDGATGRRSGEEREAAGGRPASEREKEKAGRDGIFSSPDLSLVEPLADFDWVAALEDGASVPELRIVHIFGVNLIEVTHFTLCVEISSSLLGYHACHHENIMLVIYF</sequence>
<feature type="compositionally biased region" description="Basic and acidic residues" evidence="1">
    <location>
        <begin position="138"/>
        <end position="147"/>
    </location>
</feature>
<feature type="compositionally biased region" description="Basic and acidic residues" evidence="1">
    <location>
        <begin position="163"/>
        <end position="186"/>
    </location>
</feature>
<feature type="region of interest" description="Disordered" evidence="1">
    <location>
        <begin position="1"/>
        <end position="116"/>
    </location>
</feature>
<name>Q109X9_ORYSJ</name>
<evidence type="ECO:0000313" key="2">
    <source>
        <dbReference type="EMBL" id="ABG65985.1"/>
    </source>
</evidence>
<organism evidence="2">
    <name type="scientific">Oryza sativa subsp. japonica</name>
    <name type="common">Rice</name>
    <dbReference type="NCBI Taxonomy" id="39947"/>
    <lineage>
        <taxon>Eukaryota</taxon>
        <taxon>Viridiplantae</taxon>
        <taxon>Streptophyta</taxon>
        <taxon>Embryophyta</taxon>
        <taxon>Tracheophyta</taxon>
        <taxon>Spermatophyta</taxon>
        <taxon>Magnoliopsida</taxon>
        <taxon>Liliopsida</taxon>
        <taxon>Poales</taxon>
        <taxon>Poaceae</taxon>
        <taxon>BOP clade</taxon>
        <taxon>Oryzoideae</taxon>
        <taxon>Oryzeae</taxon>
        <taxon>Oryzinae</taxon>
        <taxon>Oryza</taxon>
        <taxon>Oryza sativa</taxon>
    </lineage>
</organism>
<reference evidence="2" key="1">
    <citation type="journal article" date="2003" name="Science">
        <title>In-depth view of structure, activity, and evolution of rice chromosome 10.</title>
        <authorList>
            <consortium name="Rice Chromosome 10 Sequencing Consortium"/>
        </authorList>
    </citation>
    <scope>NUCLEOTIDE SEQUENCE [LARGE SCALE GENOMIC DNA]</scope>
</reference>
<feature type="compositionally biased region" description="Basic and acidic residues" evidence="1">
    <location>
        <begin position="7"/>
        <end position="24"/>
    </location>
</feature>
<reference evidence="2" key="2">
    <citation type="submission" date="2003-05" db="EMBL/GenBank/DDBJ databases">
        <authorList>
            <person name="Buell C.R."/>
            <person name="Wing R.A."/>
            <person name="McCombie W.R."/>
            <person name="Messing J."/>
            <person name="Yuan Q."/>
            <person name="Ouyang S."/>
        </authorList>
    </citation>
    <scope>NUCLEOTIDE SEQUENCE</scope>
</reference>
<dbReference type="AlphaFoldDB" id="Q109X9"/>
<accession>Q109X9</accession>
<feature type="compositionally biased region" description="Low complexity" evidence="1">
    <location>
        <begin position="105"/>
        <end position="116"/>
    </location>
</feature>
<feature type="compositionally biased region" description="Basic residues" evidence="1">
    <location>
        <begin position="50"/>
        <end position="66"/>
    </location>
</feature>
<protein>
    <submittedName>
        <fullName evidence="2">Retrotransposon protein, putative, unclassified</fullName>
    </submittedName>
</protein>
<proteinExistence type="predicted"/>
<gene>
    <name evidence="2" type="ordered locus">LOC_Os10g12804</name>
</gene>
<dbReference type="EMBL" id="DP000086">
    <property type="protein sequence ID" value="ABG65985.1"/>
    <property type="molecule type" value="Genomic_DNA"/>
</dbReference>
<feature type="compositionally biased region" description="Gly residues" evidence="1">
    <location>
        <begin position="148"/>
        <end position="159"/>
    </location>
</feature>
<reference evidence="2" key="3">
    <citation type="submission" date="2006-07" db="EMBL/GenBank/DDBJ databases">
        <authorList>
            <person name="Buell R."/>
        </authorList>
    </citation>
    <scope>NUCLEOTIDE SEQUENCE</scope>
</reference>
<feature type="region of interest" description="Disordered" evidence="1">
    <location>
        <begin position="132"/>
        <end position="188"/>
    </location>
</feature>
<evidence type="ECO:0000256" key="1">
    <source>
        <dbReference type="SAM" id="MobiDB-lite"/>
    </source>
</evidence>